<accession>A0ABR3NAB0</accession>
<dbReference type="Pfam" id="PF15297">
    <property type="entry name" value="CKAP2_C"/>
    <property type="match status" value="2"/>
</dbReference>
<keyword evidence="4" id="KW-0597">Phosphoprotein</keyword>
<dbReference type="PANTHER" id="PTHR47078">
    <property type="entry name" value="CYTOSKELETON-ASSOCIATED PROTEIN 2-LIKE"/>
    <property type="match status" value="1"/>
</dbReference>
<dbReference type="Proteomes" id="UP001558613">
    <property type="component" value="Unassembled WGS sequence"/>
</dbReference>
<comment type="caution">
    <text evidence="8">The sequence shown here is derived from an EMBL/GenBank/DDBJ whole genome shotgun (WGS) entry which is preliminary data.</text>
</comment>
<organism evidence="8 9">
    <name type="scientific">Cirrhinus molitorella</name>
    <name type="common">mud carp</name>
    <dbReference type="NCBI Taxonomy" id="172907"/>
    <lineage>
        <taxon>Eukaryota</taxon>
        <taxon>Metazoa</taxon>
        <taxon>Chordata</taxon>
        <taxon>Craniata</taxon>
        <taxon>Vertebrata</taxon>
        <taxon>Euteleostomi</taxon>
        <taxon>Actinopterygii</taxon>
        <taxon>Neopterygii</taxon>
        <taxon>Teleostei</taxon>
        <taxon>Ostariophysi</taxon>
        <taxon>Cypriniformes</taxon>
        <taxon>Cyprinidae</taxon>
        <taxon>Labeoninae</taxon>
        <taxon>Labeonini</taxon>
        <taxon>Cirrhinus</taxon>
    </lineage>
</organism>
<name>A0ABR3NAB0_9TELE</name>
<feature type="domain" description="Cytoskeleton-associated protein 2 C-terminal" evidence="7">
    <location>
        <begin position="608"/>
        <end position="703"/>
    </location>
</feature>
<proteinExistence type="inferred from homology"/>
<feature type="region of interest" description="Disordered" evidence="6">
    <location>
        <begin position="33"/>
        <end position="62"/>
    </location>
</feature>
<evidence type="ECO:0000259" key="7">
    <source>
        <dbReference type="Pfam" id="PF15297"/>
    </source>
</evidence>
<comment type="subcellular location">
    <subcellularLocation>
        <location evidence="1">Cytoplasm</location>
        <location evidence="1">Cytoskeleton</location>
    </subcellularLocation>
</comment>
<evidence type="ECO:0000256" key="3">
    <source>
        <dbReference type="ARBA" id="ARBA00022490"/>
    </source>
</evidence>
<evidence type="ECO:0000256" key="4">
    <source>
        <dbReference type="ARBA" id="ARBA00022553"/>
    </source>
</evidence>
<reference evidence="8 9" key="1">
    <citation type="submission" date="2023-09" db="EMBL/GenBank/DDBJ databases">
        <authorList>
            <person name="Wang M."/>
        </authorList>
    </citation>
    <scope>NUCLEOTIDE SEQUENCE [LARGE SCALE GENOMIC DNA]</scope>
    <source>
        <strain evidence="8">GT-2023</strain>
        <tissue evidence="8">Liver</tissue>
    </source>
</reference>
<dbReference type="InterPro" id="IPR029197">
    <property type="entry name" value="CKAP2_C"/>
</dbReference>
<dbReference type="InterPro" id="IPR052855">
    <property type="entry name" value="CKAP2-like"/>
</dbReference>
<feature type="compositionally biased region" description="Polar residues" evidence="6">
    <location>
        <begin position="105"/>
        <end position="126"/>
    </location>
</feature>
<feature type="region of interest" description="Disordered" evidence="6">
    <location>
        <begin position="105"/>
        <end position="139"/>
    </location>
</feature>
<gene>
    <name evidence="8" type="ORF">QQF64_026616</name>
</gene>
<feature type="compositionally biased region" description="Basic and acidic residues" evidence="6">
    <location>
        <begin position="40"/>
        <end position="62"/>
    </location>
</feature>
<dbReference type="EMBL" id="JAYMGO010000005">
    <property type="protein sequence ID" value="KAL1273802.1"/>
    <property type="molecule type" value="Genomic_DNA"/>
</dbReference>
<feature type="domain" description="Cytoskeleton-associated protein 2 C-terminal" evidence="7">
    <location>
        <begin position="405"/>
        <end position="580"/>
    </location>
</feature>
<feature type="compositionally biased region" description="Polar residues" evidence="6">
    <location>
        <begin position="395"/>
        <end position="410"/>
    </location>
</feature>
<keyword evidence="3" id="KW-0963">Cytoplasm</keyword>
<evidence type="ECO:0000313" key="9">
    <source>
        <dbReference type="Proteomes" id="UP001558613"/>
    </source>
</evidence>
<comment type="similarity">
    <text evidence="2">Belongs to the CKAP2 family.</text>
</comment>
<evidence type="ECO:0000313" key="8">
    <source>
        <dbReference type="EMBL" id="KAL1273802.1"/>
    </source>
</evidence>
<feature type="region of interest" description="Disordered" evidence="6">
    <location>
        <begin position="151"/>
        <end position="351"/>
    </location>
</feature>
<feature type="compositionally biased region" description="Polar residues" evidence="6">
    <location>
        <begin position="314"/>
        <end position="327"/>
    </location>
</feature>
<feature type="compositionally biased region" description="Polar residues" evidence="6">
    <location>
        <begin position="271"/>
        <end position="292"/>
    </location>
</feature>
<feature type="compositionally biased region" description="Polar residues" evidence="6">
    <location>
        <begin position="221"/>
        <end position="264"/>
    </location>
</feature>
<dbReference type="PANTHER" id="PTHR47078:SF1">
    <property type="entry name" value="CYTOSKELETON-ASSOCIATED PROTEIN 2-LIKE"/>
    <property type="match status" value="1"/>
</dbReference>
<evidence type="ECO:0000256" key="5">
    <source>
        <dbReference type="ARBA" id="ARBA00023212"/>
    </source>
</evidence>
<protein>
    <recommendedName>
        <fullName evidence="7">Cytoskeleton-associated protein 2 C-terminal domain-containing protein</fullName>
    </recommendedName>
</protein>
<keyword evidence="5" id="KW-0206">Cytoskeleton</keyword>
<feature type="compositionally biased region" description="Polar residues" evidence="6">
    <location>
        <begin position="373"/>
        <end position="387"/>
    </location>
</feature>
<evidence type="ECO:0000256" key="1">
    <source>
        <dbReference type="ARBA" id="ARBA00004245"/>
    </source>
</evidence>
<evidence type="ECO:0000256" key="2">
    <source>
        <dbReference type="ARBA" id="ARBA00009468"/>
    </source>
</evidence>
<feature type="compositionally biased region" description="Basic and acidic residues" evidence="6">
    <location>
        <begin position="196"/>
        <end position="205"/>
    </location>
</feature>
<feature type="compositionally biased region" description="Polar residues" evidence="6">
    <location>
        <begin position="151"/>
        <end position="160"/>
    </location>
</feature>
<keyword evidence="9" id="KW-1185">Reference proteome</keyword>
<feature type="compositionally biased region" description="Polar residues" evidence="6">
    <location>
        <begin position="186"/>
        <end position="195"/>
    </location>
</feature>
<evidence type="ECO:0000256" key="6">
    <source>
        <dbReference type="SAM" id="MobiDB-lite"/>
    </source>
</evidence>
<sequence>METVTDEDVSKQSKIELRKLKLAEYLAAKGRLKAPNPKPYLKEKPITKTHAENNQKSKITADGKENCDINATNIKEGKRGKTLAEVARNTSSKKGLGINSLAKTQRVSSSNARNTCRTQNNRTAFLQNPRKPHQAEKTAVSFSTAKSINSQSLQNVQSKACQGRPASHAANKTQMSRKSGPASVCGPSQSVISAQRRTDQSHTKTDVQSTRPLAKKLTEPSIKTTSAASLKSRRPMNTTETKMQTNSVCKTQVKPAQQPRSQSALPKLGTHNCSSQSNKPINQKSNSATNRSGVKHRKDILCIVTKVDPKKTKSNSTGTRTDASSALSKPASRKGSAIIKSKNKQPAAVKATNATASTKLLGRSTKSCVLPQTTTVSQELHQPTKRPSQAKPAVQFQTPKSRICPSTQGVRTAPVDGMKKPTVAQEERLQKLQEWRESRGITYKRPPMPVRMLRRKTVSTIPQPYWTSMENEDEVQDIVFAVDRSLDDCIKLLQQGFPVEQVKDVLSRVPMAQKFAKYWICQARLMEREGNLEVLPMFQEAIRVVREPVDELRSVVFEILKKRQIQGLSPVQKDTEAAETKVHDEQEGCDLICTPKPVGALICGRRGDSSVVKYKITATPGGKRSQQGAEPGQVDGHEIRFFTPVRRSVRIEKTAVRYPTALQEHDPCVTSLCDLAGESREEVKGETRPQSSPVYVYRENEALRDHVHVKLVYPEEIET</sequence>
<feature type="region of interest" description="Disordered" evidence="6">
    <location>
        <begin position="373"/>
        <end position="415"/>
    </location>
</feature>